<evidence type="ECO:0000256" key="2">
    <source>
        <dbReference type="SAM" id="SignalP"/>
    </source>
</evidence>
<evidence type="ECO:0000313" key="3">
    <source>
        <dbReference type="EMBL" id="CAI6292461.1"/>
    </source>
</evidence>
<dbReference type="EMBL" id="CAOQHR010000002">
    <property type="protein sequence ID" value="CAI6292461.1"/>
    <property type="molecule type" value="Genomic_DNA"/>
</dbReference>
<dbReference type="Proteomes" id="UP001152607">
    <property type="component" value="Unassembled WGS sequence"/>
</dbReference>
<dbReference type="AlphaFoldDB" id="A0A9W4U8A1"/>
<keyword evidence="4" id="KW-1185">Reference proteome</keyword>
<name>A0A9W4U8A1_9PLEO</name>
<dbReference type="OrthoDB" id="4154404at2759"/>
<feature type="region of interest" description="Disordered" evidence="1">
    <location>
        <begin position="286"/>
        <end position="305"/>
    </location>
</feature>
<keyword evidence="2" id="KW-0732">Signal</keyword>
<reference evidence="3" key="1">
    <citation type="submission" date="2023-01" db="EMBL/GenBank/DDBJ databases">
        <authorList>
            <person name="Van Ghelder C."/>
            <person name="Rancurel C."/>
        </authorList>
    </citation>
    <scope>NUCLEOTIDE SEQUENCE</scope>
    <source>
        <strain evidence="3">CNCM I-4278</strain>
    </source>
</reference>
<evidence type="ECO:0000313" key="4">
    <source>
        <dbReference type="Proteomes" id="UP001152607"/>
    </source>
</evidence>
<feature type="signal peptide" evidence="2">
    <location>
        <begin position="1"/>
        <end position="18"/>
    </location>
</feature>
<sequence length="324" mass="35541">MKSLRTTLAFTVSSLAAAQWLDDKALGSCRDIECPGTNLDACPVSNQTYVNIGVDTFPYNSSSSQSNNLTWTIGVHVYDVDDPDDGLPRVVEKAFFLGTPEGLNLTTNTDRGGCAVLMETYDLLQNSRTPIRQRCEQTIGEGCHKELQDNVLSFAKDQGNQFNGSSDACDGLEQYLWTVSGDGSKCAFDWRKVHYIPLIGPSAPKALTEEQNSTTECYPTRPTTNDLTLVQNWNNSGTIWYNDTTDMLNSLNLALTVFWDKNGDADVKTQDSHVSCLWPLYESVGSDKNKNSGSGPKESGSTERTQGTMWAVMSVALVAIWGLL</sequence>
<proteinExistence type="predicted"/>
<accession>A0A9W4U8A1</accession>
<gene>
    <name evidence="3" type="ORF">PDIGIT_LOCUS2510</name>
</gene>
<organism evidence="3 4">
    <name type="scientific">Periconia digitata</name>
    <dbReference type="NCBI Taxonomy" id="1303443"/>
    <lineage>
        <taxon>Eukaryota</taxon>
        <taxon>Fungi</taxon>
        <taxon>Dikarya</taxon>
        <taxon>Ascomycota</taxon>
        <taxon>Pezizomycotina</taxon>
        <taxon>Dothideomycetes</taxon>
        <taxon>Pleosporomycetidae</taxon>
        <taxon>Pleosporales</taxon>
        <taxon>Massarineae</taxon>
        <taxon>Periconiaceae</taxon>
        <taxon>Periconia</taxon>
    </lineage>
</organism>
<evidence type="ECO:0000256" key="1">
    <source>
        <dbReference type="SAM" id="MobiDB-lite"/>
    </source>
</evidence>
<feature type="chain" id="PRO_5040806261" evidence="2">
    <location>
        <begin position="19"/>
        <end position="324"/>
    </location>
</feature>
<comment type="caution">
    <text evidence="3">The sequence shown here is derived from an EMBL/GenBank/DDBJ whole genome shotgun (WGS) entry which is preliminary data.</text>
</comment>
<protein>
    <submittedName>
        <fullName evidence="3">Uncharacterized protein</fullName>
    </submittedName>
</protein>